<dbReference type="AlphaFoldDB" id="K9AS33"/>
<protein>
    <submittedName>
        <fullName evidence="3">N-acetylmuramoyl-L-alanine amidase</fullName>
    </submittedName>
</protein>
<name>K9AS33_9STAP</name>
<dbReference type="InterPro" id="IPR007921">
    <property type="entry name" value="CHAP_dom"/>
</dbReference>
<feature type="domain" description="Peptidase C51" evidence="2">
    <location>
        <begin position="59"/>
        <end position="188"/>
    </location>
</feature>
<dbReference type="Pfam" id="PF05257">
    <property type="entry name" value="CHAP"/>
    <property type="match status" value="1"/>
</dbReference>
<reference evidence="3 4" key="1">
    <citation type="journal article" date="2013" name="Genome Announc.">
        <title>Genome Sequence of Staphylococcus massiliensis Strain S46, Isolated from the Surface of Healthy Human Skin.</title>
        <authorList>
            <person name="Srivastav R."/>
            <person name="Singh A."/>
            <person name="Jangir P.K."/>
            <person name="Kumari C."/>
            <person name="Muduli S."/>
            <person name="Sharma R."/>
        </authorList>
    </citation>
    <scope>NUCLEOTIDE SEQUENCE [LARGE SCALE GENOMIC DNA]</scope>
    <source>
        <strain evidence="3 4">S46</strain>
    </source>
</reference>
<dbReference type="EMBL" id="AMSQ01000003">
    <property type="protein sequence ID" value="EKU50134.1"/>
    <property type="molecule type" value="Genomic_DNA"/>
</dbReference>
<dbReference type="RefSeq" id="WP_009382380.1">
    <property type="nucleotide sequence ID" value="NZ_AMSQ01000003.1"/>
</dbReference>
<dbReference type="Gene3D" id="3.90.1720.10">
    <property type="entry name" value="endopeptidase domain like (from Nostoc punctiforme)"/>
    <property type="match status" value="1"/>
</dbReference>
<dbReference type="PROSITE" id="PS50911">
    <property type="entry name" value="CHAP"/>
    <property type="match status" value="1"/>
</dbReference>
<gene>
    <name evidence="3" type="ORF">C273_02658</name>
</gene>
<dbReference type="Proteomes" id="UP000009885">
    <property type="component" value="Unassembled WGS sequence"/>
</dbReference>
<evidence type="ECO:0000259" key="2">
    <source>
        <dbReference type="PROSITE" id="PS50911"/>
    </source>
</evidence>
<feature type="chain" id="PRO_5039404414" evidence="1">
    <location>
        <begin position="21"/>
        <end position="189"/>
    </location>
</feature>
<organism evidence="3 4">
    <name type="scientific">Staphylococcus massiliensis S46</name>
    <dbReference type="NCBI Taxonomy" id="1229783"/>
    <lineage>
        <taxon>Bacteria</taxon>
        <taxon>Bacillati</taxon>
        <taxon>Bacillota</taxon>
        <taxon>Bacilli</taxon>
        <taxon>Bacillales</taxon>
        <taxon>Staphylococcaceae</taxon>
        <taxon>Staphylococcus</taxon>
    </lineage>
</organism>
<dbReference type="OrthoDB" id="977752at2"/>
<accession>K9AS33</accession>
<feature type="signal peptide" evidence="1">
    <location>
        <begin position="1"/>
        <end position="20"/>
    </location>
</feature>
<evidence type="ECO:0000313" key="4">
    <source>
        <dbReference type="Proteomes" id="UP000009885"/>
    </source>
</evidence>
<keyword evidence="1" id="KW-0732">Signal</keyword>
<dbReference type="eggNOG" id="COG3942">
    <property type="taxonomic scope" value="Bacteria"/>
</dbReference>
<dbReference type="STRING" id="1229783.C273_02658"/>
<dbReference type="PATRIC" id="fig|1229783.3.peg.539"/>
<dbReference type="SUPFAM" id="SSF54001">
    <property type="entry name" value="Cysteine proteinases"/>
    <property type="match status" value="1"/>
</dbReference>
<keyword evidence="4" id="KW-1185">Reference proteome</keyword>
<dbReference type="InterPro" id="IPR038765">
    <property type="entry name" value="Papain-like_cys_pep_sf"/>
</dbReference>
<evidence type="ECO:0000313" key="3">
    <source>
        <dbReference type="EMBL" id="EKU50134.1"/>
    </source>
</evidence>
<evidence type="ECO:0000256" key="1">
    <source>
        <dbReference type="SAM" id="SignalP"/>
    </source>
</evidence>
<sequence>MKVKLILSSALISLIINSLSYDNAKASDYSDVQLLEGMVTEATRHVAHLKILPFYDEVNISYDPNDIVPFKTSEVAFDYPYGQCTWYVYHRMKQFGEGVDYLMGDAKDWIDQARHQDYTIYHEPLLHAAVVFDSNQLGASAEYGHVAFVEHVFSDDSILISESNVEGLGIISKRIIPREAAQTLRYFKV</sequence>
<comment type="caution">
    <text evidence="3">The sequence shown here is derived from an EMBL/GenBank/DDBJ whole genome shotgun (WGS) entry which is preliminary data.</text>
</comment>
<proteinExistence type="predicted"/>